<dbReference type="CDD" id="cd00200">
    <property type="entry name" value="WD40"/>
    <property type="match status" value="2"/>
</dbReference>
<evidence type="ECO:0000313" key="8">
    <source>
        <dbReference type="Proteomes" id="UP000586827"/>
    </source>
</evidence>
<feature type="repeat" description="WD" evidence="3">
    <location>
        <begin position="1209"/>
        <end position="1250"/>
    </location>
</feature>
<organism evidence="7 8">
    <name type="scientific">Nocardia uniformis</name>
    <dbReference type="NCBI Taxonomy" id="53432"/>
    <lineage>
        <taxon>Bacteria</taxon>
        <taxon>Bacillati</taxon>
        <taxon>Actinomycetota</taxon>
        <taxon>Actinomycetes</taxon>
        <taxon>Mycobacteriales</taxon>
        <taxon>Nocardiaceae</taxon>
        <taxon>Nocardia</taxon>
    </lineage>
</organism>
<feature type="repeat" description="WD" evidence="3">
    <location>
        <begin position="1294"/>
        <end position="1335"/>
    </location>
</feature>
<dbReference type="PANTHER" id="PTHR19879:SF9">
    <property type="entry name" value="TRANSCRIPTION INITIATION FACTOR TFIID SUBUNIT 5"/>
    <property type="match status" value="1"/>
</dbReference>
<dbReference type="SMART" id="SM00320">
    <property type="entry name" value="WD40"/>
    <property type="match status" value="12"/>
</dbReference>
<dbReference type="Gene3D" id="3.40.50.10140">
    <property type="entry name" value="Toll/interleukin-1 receptor homology (TIR) domain"/>
    <property type="match status" value="1"/>
</dbReference>
<evidence type="ECO:0000256" key="2">
    <source>
        <dbReference type="ARBA" id="ARBA00022737"/>
    </source>
</evidence>
<dbReference type="InterPro" id="IPR027417">
    <property type="entry name" value="P-loop_NTPase"/>
</dbReference>
<dbReference type="SUPFAM" id="SSF50998">
    <property type="entry name" value="Quinoprotein alcohol dehydrogenase-like"/>
    <property type="match status" value="2"/>
</dbReference>
<dbReference type="InterPro" id="IPR011047">
    <property type="entry name" value="Quinoprotein_ADH-like_sf"/>
</dbReference>
<dbReference type="InterPro" id="IPR035897">
    <property type="entry name" value="Toll_tir_struct_dom_sf"/>
</dbReference>
<feature type="region of interest" description="Disordered" evidence="4">
    <location>
        <begin position="626"/>
        <end position="659"/>
    </location>
</feature>
<feature type="repeat" description="WD" evidence="3">
    <location>
        <begin position="1258"/>
        <end position="1292"/>
    </location>
</feature>
<evidence type="ECO:0000256" key="3">
    <source>
        <dbReference type="PROSITE-ProRule" id="PRU00221"/>
    </source>
</evidence>
<name>A0A849BUR4_9NOCA</name>
<dbReference type="PROSITE" id="PS50294">
    <property type="entry name" value="WD_REPEATS_REGION"/>
    <property type="match status" value="5"/>
</dbReference>
<sequence length="1415" mass="153095">MTRIFLSHSSKDNAAAIALRQWLIEQDPGLSEDIFLDLTRETGIPTGIRWKDALVRANERCEAVICLLSAHWQASRECVVEYRTAENLGKRIFSARLEPLTETDITREWQRCDLFGDGPRTEIVVPGYDTVVFRTEGLYRLLDGLRTAGLGAQHFPWPPASDPDRSPYRGWQPFEAIDAAVYFGRDAQIVRGMDLLRGMRAEGRPSVFAILGPSGTGKSSFLRAGLLPRLVRDDRRFVVLDIVRPERAALTGARGLAAAIHGTRTRLGISGPSLGDIKTALPQRNDLVREWLSEIALAAHDRLIDSDAAQPIPVLSIDQAEELFGADAGIEGEQLLDLLAQILTGPDPAPLLVTLTVRTDRYELFQTAPQFADVDTLVFDQLKPLPRTRFREVITGPAGRATAAGHRLDIEPALVDKLLSDCTEGADTLPLLALTLSRLYQDYGDDGVLTLDEYLAMGGMSRVVRTEIDDELASDPVERRAQLKVLRSAFIPWLATINPDNDQPLRRIARWNDLPADSRPLIDLLVEARLMVKDHRNGETVVEVAVESLLRQWDELAGWLRERADALKDADALEQSALAWERNEHDEAWLLEGTRLIEAETLATEPGFRERLAPVRGYITASRTRENERADIEKRRQREELRAAKERQESAEALAAASSRAERKAQEHAAAIRTQSRGLLALAVISLVITLVAVLGFVQARDAKNDAQARAREALALQLIVQSKAMVSGPQGGGSVLAFQLVVTALELSAHERVRAAAADLLYANLDLRWMNELEPIRSVAFSPNGNRIVTGTRGGTVHALDARTGQAAGASSTGVEGPARAFSPDGSRVAVWDSGFRVLDTRTGQTLYQSAADVGWFAVTFSSDGERIAYADENQAIRVVDIGTGRLVVGPLGGVPTGLDSAFGVSNLVFSPDGNRIASVGEAIRVWDVDTGETVTVLDVATATSVAFDSDGRRIVAGTFDGSIRVWDIDAAELIGVGADVRTGGASAVAFSPDGRRLVSGGDDGTIGMWQIIEDDEGQPRDVRKAAEPLTGHIGAVAAVGFDPGGQRIVSGGADGTVRVWEPPFGRFQIEGTAHLERSLRTLMFSPDGSRMIAVDDSGMGHAWDARSGQVVSPLSGVRVRDVRGDVEWKSSAFSADGSRVAAVSFDDFVYVWNFDTGTLVTEPVRVPGVGLLSIAFGQGNRILATITTRGLVQVVAVDSGQSIGDPTTNHGGGYVWTHLSVDGKWLATADSEGRVRIWDVETGRSEGQPITPQSRLSTLAVSADGERVVTGGNDGRVWIWDIETGRTVVGPMSGHLDSVRKAAFSPNGKWLVTIGEDGTVRLWDADTGSSMGSSQPSSDPLSDVVAFHPDSGAFATADIGGIVRVWPVFESVTAELCGKLTANLSRKNWREWASAEFDYHQSCPDLPIAPDGP</sequence>
<dbReference type="PANTHER" id="PTHR19879">
    <property type="entry name" value="TRANSCRIPTION INITIATION FACTOR TFIID"/>
    <property type="match status" value="1"/>
</dbReference>
<dbReference type="PROSITE" id="PS00678">
    <property type="entry name" value="WD_REPEATS_1"/>
    <property type="match status" value="3"/>
</dbReference>
<evidence type="ECO:0000256" key="4">
    <source>
        <dbReference type="SAM" id="MobiDB-lite"/>
    </source>
</evidence>
<gene>
    <name evidence="7" type="ORF">HLB23_01755</name>
</gene>
<dbReference type="InterPro" id="IPR000157">
    <property type="entry name" value="TIR_dom"/>
</dbReference>
<feature type="repeat" description="WD" evidence="3">
    <location>
        <begin position="1031"/>
        <end position="1063"/>
    </location>
</feature>
<evidence type="ECO:0000313" key="7">
    <source>
        <dbReference type="EMBL" id="NNH68616.1"/>
    </source>
</evidence>
<dbReference type="InterPro" id="IPR049052">
    <property type="entry name" value="nSTAND1"/>
</dbReference>
<dbReference type="Proteomes" id="UP000586827">
    <property type="component" value="Unassembled WGS sequence"/>
</dbReference>
<feature type="repeat" description="WD" evidence="3">
    <location>
        <begin position="945"/>
        <end position="978"/>
    </location>
</feature>
<comment type="caution">
    <text evidence="7">The sequence shown here is derived from an EMBL/GenBank/DDBJ whole genome shotgun (WGS) entry which is preliminary data.</text>
</comment>
<proteinExistence type="predicted"/>
<dbReference type="Pfam" id="PF20703">
    <property type="entry name" value="nSTAND1"/>
    <property type="match status" value="1"/>
</dbReference>
<dbReference type="GO" id="GO:0007165">
    <property type="term" value="P:signal transduction"/>
    <property type="evidence" value="ECO:0007669"/>
    <property type="project" value="InterPro"/>
</dbReference>
<dbReference type="Gene3D" id="2.130.10.10">
    <property type="entry name" value="YVTN repeat-like/Quinoprotein amine dehydrogenase"/>
    <property type="match status" value="4"/>
</dbReference>
<dbReference type="InterPro" id="IPR020472">
    <property type="entry name" value="WD40_PAC1"/>
</dbReference>
<evidence type="ECO:0000259" key="6">
    <source>
        <dbReference type="Pfam" id="PF20703"/>
    </source>
</evidence>
<reference evidence="7 8" key="1">
    <citation type="submission" date="2020-05" db="EMBL/GenBank/DDBJ databases">
        <title>MicrobeNet Type strains.</title>
        <authorList>
            <person name="Nicholson A.C."/>
        </authorList>
    </citation>
    <scope>NUCLEOTIDE SEQUENCE [LARGE SCALE GENOMIC DNA]</scope>
    <source>
        <strain evidence="7 8">JCM 3224</strain>
    </source>
</reference>
<feature type="domain" description="TIR" evidence="5">
    <location>
        <begin position="4"/>
        <end position="117"/>
    </location>
</feature>
<dbReference type="Pfam" id="PF13676">
    <property type="entry name" value="TIR_2"/>
    <property type="match status" value="1"/>
</dbReference>
<protein>
    <submittedName>
        <fullName evidence="7">TIR domain-containing protein</fullName>
    </submittedName>
</protein>
<feature type="domain" description="Novel STAND NTPase 1" evidence="6">
    <location>
        <begin position="167"/>
        <end position="587"/>
    </location>
</feature>
<feature type="repeat" description="WD" evidence="3">
    <location>
        <begin position="980"/>
        <end position="1013"/>
    </location>
</feature>
<dbReference type="PRINTS" id="PR00320">
    <property type="entry name" value="GPROTEINBRPT"/>
</dbReference>
<keyword evidence="2" id="KW-0677">Repeat</keyword>
<dbReference type="Pfam" id="PF00400">
    <property type="entry name" value="WD40"/>
    <property type="match status" value="7"/>
</dbReference>
<dbReference type="SUPFAM" id="SSF52540">
    <property type="entry name" value="P-loop containing nucleoside triphosphate hydrolases"/>
    <property type="match status" value="1"/>
</dbReference>
<feature type="compositionally biased region" description="Basic and acidic residues" evidence="4">
    <location>
        <begin position="626"/>
        <end position="650"/>
    </location>
</feature>
<keyword evidence="8" id="KW-1185">Reference proteome</keyword>
<evidence type="ECO:0000256" key="1">
    <source>
        <dbReference type="ARBA" id="ARBA00022574"/>
    </source>
</evidence>
<keyword evidence="1 3" id="KW-0853">WD repeat</keyword>
<accession>A0A849BUR4</accession>
<evidence type="ECO:0000259" key="5">
    <source>
        <dbReference type="Pfam" id="PF13676"/>
    </source>
</evidence>
<dbReference type="InterPro" id="IPR015943">
    <property type="entry name" value="WD40/YVTN_repeat-like_dom_sf"/>
</dbReference>
<dbReference type="RefSeq" id="WP_067520242.1">
    <property type="nucleotide sequence ID" value="NZ_JABELX010000001.1"/>
</dbReference>
<dbReference type="PROSITE" id="PS50082">
    <property type="entry name" value="WD_REPEATS_2"/>
    <property type="match status" value="7"/>
</dbReference>
<dbReference type="InterPro" id="IPR019775">
    <property type="entry name" value="WD40_repeat_CS"/>
</dbReference>
<feature type="repeat" description="WD" evidence="3">
    <location>
        <begin position="1134"/>
        <end position="1164"/>
    </location>
</feature>
<dbReference type="SUPFAM" id="SSF52200">
    <property type="entry name" value="Toll/Interleukin receptor TIR domain"/>
    <property type="match status" value="1"/>
</dbReference>
<dbReference type="InterPro" id="IPR001680">
    <property type="entry name" value="WD40_rpt"/>
</dbReference>
<dbReference type="EMBL" id="JABELX010000001">
    <property type="protein sequence ID" value="NNH68616.1"/>
    <property type="molecule type" value="Genomic_DNA"/>
</dbReference>